<name>A0A9K3DI06_HELAN</name>
<comment type="caution">
    <text evidence="1">The sequence shown here is derived from an EMBL/GenBank/DDBJ whole genome shotgun (WGS) entry which is preliminary data.</text>
</comment>
<reference evidence="1" key="1">
    <citation type="journal article" date="2017" name="Nature">
        <title>The sunflower genome provides insights into oil metabolism, flowering and Asterid evolution.</title>
        <authorList>
            <person name="Badouin H."/>
            <person name="Gouzy J."/>
            <person name="Grassa C.J."/>
            <person name="Murat F."/>
            <person name="Staton S.E."/>
            <person name="Cottret L."/>
            <person name="Lelandais-Briere C."/>
            <person name="Owens G.L."/>
            <person name="Carrere S."/>
            <person name="Mayjonade B."/>
            <person name="Legrand L."/>
            <person name="Gill N."/>
            <person name="Kane N.C."/>
            <person name="Bowers J.E."/>
            <person name="Hubner S."/>
            <person name="Bellec A."/>
            <person name="Berard A."/>
            <person name="Berges H."/>
            <person name="Blanchet N."/>
            <person name="Boniface M.C."/>
            <person name="Brunel D."/>
            <person name="Catrice O."/>
            <person name="Chaidir N."/>
            <person name="Claudel C."/>
            <person name="Donnadieu C."/>
            <person name="Faraut T."/>
            <person name="Fievet G."/>
            <person name="Helmstetter N."/>
            <person name="King M."/>
            <person name="Knapp S.J."/>
            <person name="Lai Z."/>
            <person name="Le Paslier M.C."/>
            <person name="Lippi Y."/>
            <person name="Lorenzon L."/>
            <person name="Mandel J.R."/>
            <person name="Marage G."/>
            <person name="Marchand G."/>
            <person name="Marquand E."/>
            <person name="Bret-Mestries E."/>
            <person name="Morien E."/>
            <person name="Nambeesan S."/>
            <person name="Nguyen T."/>
            <person name="Pegot-Espagnet P."/>
            <person name="Pouilly N."/>
            <person name="Raftis F."/>
            <person name="Sallet E."/>
            <person name="Schiex T."/>
            <person name="Thomas J."/>
            <person name="Vandecasteele C."/>
            <person name="Vares D."/>
            <person name="Vear F."/>
            <person name="Vautrin S."/>
            <person name="Crespi M."/>
            <person name="Mangin B."/>
            <person name="Burke J.M."/>
            <person name="Salse J."/>
            <person name="Munos S."/>
            <person name="Vincourt P."/>
            <person name="Rieseberg L.H."/>
            <person name="Langlade N.B."/>
        </authorList>
    </citation>
    <scope>NUCLEOTIDE SEQUENCE</scope>
    <source>
        <tissue evidence="1">Leaves</tissue>
    </source>
</reference>
<protein>
    <submittedName>
        <fullName evidence="1">Uncharacterized protein</fullName>
    </submittedName>
</protein>
<proteinExistence type="predicted"/>
<reference evidence="1" key="2">
    <citation type="submission" date="2020-06" db="EMBL/GenBank/DDBJ databases">
        <title>Helianthus annuus Genome sequencing and assembly Release 2.</title>
        <authorList>
            <person name="Gouzy J."/>
            <person name="Langlade N."/>
            <person name="Munos S."/>
        </authorList>
    </citation>
    <scope>NUCLEOTIDE SEQUENCE</scope>
    <source>
        <tissue evidence="1">Leaves</tissue>
    </source>
</reference>
<organism evidence="1 2">
    <name type="scientific">Helianthus annuus</name>
    <name type="common">Common sunflower</name>
    <dbReference type="NCBI Taxonomy" id="4232"/>
    <lineage>
        <taxon>Eukaryota</taxon>
        <taxon>Viridiplantae</taxon>
        <taxon>Streptophyta</taxon>
        <taxon>Embryophyta</taxon>
        <taxon>Tracheophyta</taxon>
        <taxon>Spermatophyta</taxon>
        <taxon>Magnoliopsida</taxon>
        <taxon>eudicotyledons</taxon>
        <taxon>Gunneridae</taxon>
        <taxon>Pentapetalae</taxon>
        <taxon>asterids</taxon>
        <taxon>campanulids</taxon>
        <taxon>Asterales</taxon>
        <taxon>Asteraceae</taxon>
        <taxon>Asteroideae</taxon>
        <taxon>Heliantheae alliance</taxon>
        <taxon>Heliantheae</taxon>
        <taxon>Helianthus</taxon>
    </lineage>
</organism>
<dbReference type="EMBL" id="MNCJ02000332">
    <property type="protein sequence ID" value="KAF5755805.1"/>
    <property type="molecule type" value="Genomic_DNA"/>
</dbReference>
<accession>A0A9K3DI06</accession>
<evidence type="ECO:0000313" key="1">
    <source>
        <dbReference type="EMBL" id="KAF5755805.1"/>
    </source>
</evidence>
<dbReference type="AlphaFoldDB" id="A0A9K3DI06"/>
<dbReference type="Proteomes" id="UP000215914">
    <property type="component" value="Unassembled WGS sequence"/>
</dbReference>
<evidence type="ECO:0000313" key="2">
    <source>
        <dbReference type="Proteomes" id="UP000215914"/>
    </source>
</evidence>
<sequence length="49" mass="5108">MKSLAVNSSQKISKMVVSLVVGISVSLSHSKCELVGTRTLEDTKSGGSK</sequence>
<keyword evidence="2" id="KW-1185">Reference proteome</keyword>
<gene>
    <name evidence="1" type="ORF">HanXRQr2_Chr17g0806991</name>
</gene>
<dbReference type="Gramene" id="mRNA:HanXRQr2_Chr17g0806991">
    <property type="protein sequence ID" value="mRNA:HanXRQr2_Chr17g0806991"/>
    <property type="gene ID" value="HanXRQr2_Chr17g0806991"/>
</dbReference>